<dbReference type="InterPro" id="IPR000182">
    <property type="entry name" value="GNAT_dom"/>
</dbReference>
<dbReference type="CDD" id="cd04301">
    <property type="entry name" value="NAT_SF"/>
    <property type="match status" value="1"/>
</dbReference>
<keyword evidence="2" id="KW-0012">Acyltransferase</keyword>
<evidence type="ECO:0000256" key="1">
    <source>
        <dbReference type="ARBA" id="ARBA00022679"/>
    </source>
</evidence>
<dbReference type="PANTHER" id="PTHR43877:SF1">
    <property type="entry name" value="ACETYLTRANSFERASE"/>
    <property type="match status" value="1"/>
</dbReference>
<proteinExistence type="predicted"/>
<protein>
    <submittedName>
        <fullName evidence="4">GNAT family N-acetyltransferase</fullName>
    </submittedName>
</protein>
<evidence type="ECO:0000313" key="4">
    <source>
        <dbReference type="EMBL" id="WWF05054.1"/>
    </source>
</evidence>
<organism evidence="4 5">
    <name type="scientific">Janibacter terrae</name>
    <dbReference type="NCBI Taxonomy" id="103817"/>
    <lineage>
        <taxon>Bacteria</taxon>
        <taxon>Bacillati</taxon>
        <taxon>Actinomycetota</taxon>
        <taxon>Actinomycetes</taxon>
        <taxon>Micrococcales</taxon>
        <taxon>Intrasporangiaceae</taxon>
        <taxon>Janibacter</taxon>
    </lineage>
</organism>
<feature type="domain" description="N-acetyltransferase" evidence="3">
    <location>
        <begin position="3"/>
        <end position="153"/>
    </location>
</feature>
<accession>A0ABZ2FCL8</accession>
<dbReference type="PROSITE" id="PS51186">
    <property type="entry name" value="GNAT"/>
    <property type="match status" value="1"/>
</dbReference>
<dbReference type="EMBL" id="CP104874">
    <property type="protein sequence ID" value="WWF05054.1"/>
    <property type="molecule type" value="Genomic_DNA"/>
</dbReference>
<dbReference type="PANTHER" id="PTHR43877">
    <property type="entry name" value="AMINOALKYLPHOSPHONATE N-ACETYLTRANSFERASE-RELATED-RELATED"/>
    <property type="match status" value="1"/>
</dbReference>
<dbReference type="Proteomes" id="UP001381003">
    <property type="component" value="Chromosome"/>
</dbReference>
<dbReference type="InterPro" id="IPR050832">
    <property type="entry name" value="Bact_Acetyltransf"/>
</dbReference>
<dbReference type="Gene3D" id="3.40.630.30">
    <property type="match status" value="1"/>
</dbReference>
<gene>
    <name evidence="4" type="ORF">N5P18_15535</name>
</gene>
<reference evidence="4 5" key="1">
    <citation type="submission" date="2022-09" db="EMBL/GenBank/DDBJ databases">
        <title>Complete genome sequence of Janibacter terrae strain COS04-44, PCL-degrading bacteria isolated from oil spilled coast.</title>
        <authorList>
            <person name="Park H."/>
            <person name="Kim J.Y."/>
            <person name="An S.H."/>
            <person name="Lee C.M."/>
            <person name="Weon H.-Y."/>
        </authorList>
    </citation>
    <scope>NUCLEOTIDE SEQUENCE [LARGE SCALE GENOMIC DNA]</scope>
    <source>
        <strain evidence="4 5">COS04-44</strain>
    </source>
</reference>
<dbReference type="SUPFAM" id="SSF55729">
    <property type="entry name" value="Acyl-CoA N-acyltransferases (Nat)"/>
    <property type="match status" value="1"/>
</dbReference>
<dbReference type="Pfam" id="PF00583">
    <property type="entry name" value="Acetyltransf_1"/>
    <property type="match status" value="1"/>
</dbReference>
<name>A0ABZ2FCL8_9MICO</name>
<evidence type="ECO:0000259" key="3">
    <source>
        <dbReference type="PROSITE" id="PS51186"/>
    </source>
</evidence>
<evidence type="ECO:0000256" key="2">
    <source>
        <dbReference type="ARBA" id="ARBA00023315"/>
    </source>
</evidence>
<dbReference type="RefSeq" id="WP_068324462.1">
    <property type="nucleotide sequence ID" value="NZ_CP104874.1"/>
</dbReference>
<dbReference type="InterPro" id="IPR016181">
    <property type="entry name" value="Acyl_CoA_acyltransferase"/>
</dbReference>
<sequence>MDTRIRPVERDDAFALAALRVQQDRERGHAPRDGFLLAYADAFLADFASYRGWIAEQGDGRPVGCVLALRVRKLPTLGLPGRPEWWYVQQVYVSADLRRRGVATRLVHAVQEAAAAERVRWVRLNASDAGRPFFDAMGFTAPRDRLREWLPSS</sequence>
<evidence type="ECO:0000313" key="5">
    <source>
        <dbReference type="Proteomes" id="UP001381003"/>
    </source>
</evidence>
<keyword evidence="1" id="KW-0808">Transferase</keyword>
<keyword evidence="5" id="KW-1185">Reference proteome</keyword>